<dbReference type="AlphaFoldDB" id="A0A076N3L5"/>
<dbReference type="RefSeq" id="WP_017984648.1">
    <property type="nucleotide sequence ID" value="NZ_AQUL01000001.1"/>
</dbReference>
<organism evidence="1 2">
    <name type="scientific">Amycolatopsis methanolica 239</name>
    <dbReference type="NCBI Taxonomy" id="1068978"/>
    <lineage>
        <taxon>Bacteria</taxon>
        <taxon>Bacillati</taxon>
        <taxon>Actinomycetota</taxon>
        <taxon>Actinomycetes</taxon>
        <taxon>Pseudonocardiales</taxon>
        <taxon>Pseudonocardiaceae</taxon>
        <taxon>Amycolatopsis</taxon>
        <taxon>Amycolatopsis methanolica group</taxon>
    </lineage>
</organism>
<dbReference type="Proteomes" id="UP000062973">
    <property type="component" value="Chromosome"/>
</dbReference>
<proteinExistence type="predicted"/>
<gene>
    <name evidence="1" type="ORF">AMETH_5719</name>
</gene>
<dbReference type="KEGG" id="amq:AMETH_5719"/>
<dbReference type="PATRIC" id="fig|1068978.7.peg.6144"/>
<dbReference type="EMBL" id="CP009110">
    <property type="protein sequence ID" value="AIJ25811.1"/>
    <property type="molecule type" value="Genomic_DNA"/>
</dbReference>
<keyword evidence="2" id="KW-1185">Reference proteome</keyword>
<reference evidence="1 2" key="1">
    <citation type="submission" date="2014-07" db="EMBL/GenBank/DDBJ databases">
        <title>Whole Genome Sequence of the Amycolatopsis methanolica 239.</title>
        <authorList>
            <person name="Tang B."/>
        </authorList>
    </citation>
    <scope>NUCLEOTIDE SEQUENCE [LARGE SCALE GENOMIC DNA]</scope>
    <source>
        <strain evidence="1 2">239</strain>
    </source>
</reference>
<sequence>MANLSNQWPQALEVAMRNCDAADEAATQYLGRSDLLRSLDACIVLDQLLAGQGLPTR</sequence>
<evidence type="ECO:0000313" key="2">
    <source>
        <dbReference type="Proteomes" id="UP000062973"/>
    </source>
</evidence>
<dbReference type="HOGENOM" id="CLU_2986379_0_0_11"/>
<evidence type="ECO:0000313" key="1">
    <source>
        <dbReference type="EMBL" id="AIJ25811.1"/>
    </source>
</evidence>
<accession>A0A076N3L5</accession>
<protein>
    <submittedName>
        <fullName evidence="1">Uncharacterized protein</fullName>
    </submittedName>
</protein>
<dbReference type="STRING" id="1068978.AMETH_5719"/>
<name>A0A076N3L5_AMYME</name>